<dbReference type="EMBL" id="AMGV01000003">
    <property type="protein sequence ID" value="KEF59516.1"/>
    <property type="molecule type" value="Genomic_DNA"/>
</dbReference>
<dbReference type="SUPFAM" id="SSF51556">
    <property type="entry name" value="Metallo-dependent hydrolases"/>
    <property type="match status" value="1"/>
</dbReference>
<gene>
    <name evidence="2" type="ORF">A1O9_04360</name>
</gene>
<feature type="domain" description="Amidohydrolase-related" evidence="1">
    <location>
        <begin position="60"/>
        <end position="446"/>
    </location>
</feature>
<proteinExistence type="predicted"/>
<organism evidence="2 3">
    <name type="scientific">Exophiala aquamarina CBS 119918</name>
    <dbReference type="NCBI Taxonomy" id="1182545"/>
    <lineage>
        <taxon>Eukaryota</taxon>
        <taxon>Fungi</taxon>
        <taxon>Dikarya</taxon>
        <taxon>Ascomycota</taxon>
        <taxon>Pezizomycotina</taxon>
        <taxon>Eurotiomycetes</taxon>
        <taxon>Chaetothyriomycetidae</taxon>
        <taxon>Chaetothyriales</taxon>
        <taxon>Herpotrichiellaceae</taxon>
        <taxon>Exophiala</taxon>
    </lineage>
</organism>
<evidence type="ECO:0000259" key="1">
    <source>
        <dbReference type="Pfam" id="PF01979"/>
    </source>
</evidence>
<dbReference type="VEuPathDB" id="FungiDB:A1O9_04360"/>
<dbReference type="Gene3D" id="3.20.20.140">
    <property type="entry name" value="Metal-dependent hydrolases"/>
    <property type="match status" value="1"/>
</dbReference>
<dbReference type="GeneID" id="25279293"/>
<dbReference type="InterPro" id="IPR006680">
    <property type="entry name" value="Amidohydro-rel"/>
</dbReference>
<dbReference type="OrthoDB" id="194468at2759"/>
<dbReference type="InterPro" id="IPR011059">
    <property type="entry name" value="Metal-dep_hydrolase_composite"/>
</dbReference>
<evidence type="ECO:0000313" key="3">
    <source>
        <dbReference type="Proteomes" id="UP000027920"/>
    </source>
</evidence>
<dbReference type="InterPro" id="IPR032466">
    <property type="entry name" value="Metal_Hydrolase"/>
</dbReference>
<dbReference type="Proteomes" id="UP000027920">
    <property type="component" value="Unassembled WGS sequence"/>
</dbReference>
<accession>A0A072PI09</accession>
<sequence length="517" mass="56730">MGSSILLRGGTVLSHDEHDHVIPLIDMDVLINNDIIAKIGPKLTVPPGQKVEVIDCKGRIISPGFIDTHHHLWQTQLKGRHAEQGLVEYMVKGYMASYTYTPADTYWGQLSGCLEAIHAGTTTVLDHAHIAYSVDHVTCALDGSIDSGIRSIFAYSVPIRLTHWDKTSCNINRDFLPDWSLDQVSELATKFNGDTASRVEIGMGFDAWFLPKELVLGALGRLRKCGVRLITSHISRNAFYGLQSSIPLLEAYGLLRQPYQASNNTEELPFLHLSHCSNLSEEDLALIARKATPISSTPDTEAHMGLGYPIALHSAFRSTSTSSNAGLGIDCHTNNPSSILLQARALLQLTRAQHNDKHLQEDKYPAADVLSSTEEIFNLATIRGARSLGLEDKIGSVQEGKKADIVIFDADGSVGMLSATEFDPLVSVVRFSEAADIEFVIVDGQMRKRNGRLVDVETSGASSGEGHILQWREVAHRVRGSQKEIQDRIDTLNMEKGRESLFNALQVDESNLVDGTV</sequence>
<dbReference type="PANTHER" id="PTHR43794">
    <property type="entry name" value="AMINOHYDROLASE SSNA-RELATED"/>
    <property type="match status" value="1"/>
</dbReference>
<dbReference type="RefSeq" id="XP_013262106.1">
    <property type="nucleotide sequence ID" value="XM_013406652.1"/>
</dbReference>
<comment type="caution">
    <text evidence="2">The sequence shown here is derived from an EMBL/GenBank/DDBJ whole genome shotgun (WGS) entry which is preliminary data.</text>
</comment>
<protein>
    <recommendedName>
        <fullName evidence="1">Amidohydrolase-related domain-containing protein</fullName>
    </recommendedName>
</protein>
<dbReference type="STRING" id="1182545.A0A072PI09"/>
<evidence type="ECO:0000313" key="2">
    <source>
        <dbReference type="EMBL" id="KEF59516.1"/>
    </source>
</evidence>
<dbReference type="Pfam" id="PF01979">
    <property type="entry name" value="Amidohydro_1"/>
    <property type="match status" value="1"/>
</dbReference>
<dbReference type="SUPFAM" id="SSF51338">
    <property type="entry name" value="Composite domain of metallo-dependent hydrolases"/>
    <property type="match status" value="2"/>
</dbReference>
<keyword evidence="3" id="KW-1185">Reference proteome</keyword>
<name>A0A072PI09_9EURO</name>
<dbReference type="PANTHER" id="PTHR43794:SF5">
    <property type="entry name" value="CHLOROHYDROLASE FAMILY PROTEIN"/>
    <property type="match status" value="1"/>
</dbReference>
<dbReference type="GO" id="GO:0016810">
    <property type="term" value="F:hydrolase activity, acting on carbon-nitrogen (but not peptide) bonds"/>
    <property type="evidence" value="ECO:0007669"/>
    <property type="project" value="InterPro"/>
</dbReference>
<dbReference type="Gene3D" id="2.30.40.10">
    <property type="entry name" value="Urease, subunit C, domain 1"/>
    <property type="match status" value="1"/>
</dbReference>
<dbReference type="HOGENOM" id="CLU_012358_11_3_1"/>
<reference evidence="2 3" key="1">
    <citation type="submission" date="2013-03" db="EMBL/GenBank/DDBJ databases">
        <title>The Genome Sequence of Exophiala aquamarina CBS 119918.</title>
        <authorList>
            <consortium name="The Broad Institute Genomics Platform"/>
            <person name="Cuomo C."/>
            <person name="de Hoog S."/>
            <person name="Gorbushina A."/>
            <person name="Walker B."/>
            <person name="Young S.K."/>
            <person name="Zeng Q."/>
            <person name="Gargeya S."/>
            <person name="Fitzgerald M."/>
            <person name="Haas B."/>
            <person name="Abouelleil A."/>
            <person name="Allen A.W."/>
            <person name="Alvarado L."/>
            <person name="Arachchi H.M."/>
            <person name="Berlin A.M."/>
            <person name="Chapman S.B."/>
            <person name="Gainer-Dewar J."/>
            <person name="Goldberg J."/>
            <person name="Griggs A."/>
            <person name="Gujja S."/>
            <person name="Hansen M."/>
            <person name="Howarth C."/>
            <person name="Imamovic A."/>
            <person name="Ireland A."/>
            <person name="Larimer J."/>
            <person name="McCowan C."/>
            <person name="Murphy C."/>
            <person name="Pearson M."/>
            <person name="Poon T.W."/>
            <person name="Priest M."/>
            <person name="Roberts A."/>
            <person name="Saif S."/>
            <person name="Shea T."/>
            <person name="Sisk P."/>
            <person name="Sykes S."/>
            <person name="Wortman J."/>
            <person name="Nusbaum C."/>
            <person name="Birren B."/>
        </authorList>
    </citation>
    <scope>NUCLEOTIDE SEQUENCE [LARGE SCALE GENOMIC DNA]</scope>
    <source>
        <strain evidence="2 3">CBS 119918</strain>
    </source>
</reference>
<dbReference type="InterPro" id="IPR050287">
    <property type="entry name" value="MTA/SAH_deaminase"/>
</dbReference>
<dbReference type="AlphaFoldDB" id="A0A072PI09"/>